<dbReference type="InterPro" id="IPR012674">
    <property type="entry name" value="Calycin"/>
</dbReference>
<dbReference type="EMBL" id="FR905228">
    <property type="protein sequence ID" value="CDQ77430.1"/>
    <property type="molecule type" value="Genomic_DNA"/>
</dbReference>
<evidence type="ECO:0000256" key="1">
    <source>
        <dbReference type="ARBA" id="ARBA00004613"/>
    </source>
</evidence>
<gene>
    <name evidence="5" type="ORF">GSONMT00058939001</name>
</gene>
<keyword evidence="4" id="KW-0325">Glycoprotein</keyword>
<reference evidence="5" key="2">
    <citation type="submission" date="2014-03" db="EMBL/GenBank/DDBJ databases">
        <authorList>
            <person name="Genoscope - CEA"/>
        </authorList>
    </citation>
    <scope>NUCLEOTIDE SEQUENCE</scope>
</reference>
<organism evidence="5 6">
    <name type="scientific">Oncorhynchus mykiss</name>
    <name type="common">Rainbow trout</name>
    <name type="synonym">Salmo gairdneri</name>
    <dbReference type="NCBI Taxonomy" id="8022"/>
    <lineage>
        <taxon>Eukaryota</taxon>
        <taxon>Metazoa</taxon>
        <taxon>Chordata</taxon>
        <taxon>Craniata</taxon>
        <taxon>Vertebrata</taxon>
        <taxon>Euteleostomi</taxon>
        <taxon>Actinopterygii</taxon>
        <taxon>Neopterygii</taxon>
        <taxon>Teleostei</taxon>
        <taxon>Protacanthopterygii</taxon>
        <taxon>Salmoniformes</taxon>
        <taxon>Salmonidae</taxon>
        <taxon>Salmoninae</taxon>
        <taxon>Oncorhynchus</taxon>
    </lineage>
</organism>
<comment type="subcellular location">
    <subcellularLocation>
        <location evidence="1">Secreted</location>
    </subcellularLocation>
</comment>
<dbReference type="STRING" id="8022.A0A060XKK4"/>
<evidence type="ECO:0000256" key="2">
    <source>
        <dbReference type="ARBA" id="ARBA00022525"/>
    </source>
</evidence>
<evidence type="ECO:0008006" key="7">
    <source>
        <dbReference type="Google" id="ProtNLM"/>
    </source>
</evidence>
<dbReference type="PaxDb" id="8022-A0A060XKK4"/>
<evidence type="ECO:0000313" key="6">
    <source>
        <dbReference type="Proteomes" id="UP000193380"/>
    </source>
</evidence>
<keyword evidence="3" id="KW-0732">Signal</keyword>
<name>A0A060XKK4_ONCMY</name>
<reference evidence="5" key="1">
    <citation type="journal article" date="2014" name="Nat. Commun.">
        <title>The rainbow trout genome provides novel insights into evolution after whole-genome duplication in vertebrates.</title>
        <authorList>
            <person name="Berthelot C."/>
            <person name="Brunet F."/>
            <person name="Chalopin D."/>
            <person name="Juanchich A."/>
            <person name="Bernard M."/>
            <person name="Noel B."/>
            <person name="Bento P."/>
            <person name="Da Silva C."/>
            <person name="Labadie K."/>
            <person name="Alberti A."/>
            <person name="Aury J.M."/>
            <person name="Louis A."/>
            <person name="Dehais P."/>
            <person name="Bardou P."/>
            <person name="Montfort J."/>
            <person name="Klopp C."/>
            <person name="Cabau C."/>
            <person name="Gaspin C."/>
            <person name="Thorgaard G.H."/>
            <person name="Boussaha M."/>
            <person name="Quillet E."/>
            <person name="Guyomard R."/>
            <person name="Galiana D."/>
            <person name="Bobe J."/>
            <person name="Volff J.N."/>
            <person name="Genet C."/>
            <person name="Wincker P."/>
            <person name="Jaillon O."/>
            <person name="Roest Crollius H."/>
            <person name="Guiguen Y."/>
        </authorList>
    </citation>
    <scope>NUCLEOTIDE SEQUENCE [LARGE SCALE GENOMIC DNA]</scope>
</reference>
<dbReference type="Gene3D" id="2.40.128.20">
    <property type="match status" value="1"/>
</dbReference>
<evidence type="ECO:0000256" key="4">
    <source>
        <dbReference type="ARBA" id="ARBA00023180"/>
    </source>
</evidence>
<proteinExistence type="predicted"/>
<dbReference type="PANTHER" id="PTHR11967:SF2">
    <property type="entry name" value="ALPHA-1-ACID GLYCOPROTEIN 1"/>
    <property type="match status" value="1"/>
</dbReference>
<keyword evidence="2" id="KW-0964">Secreted</keyword>
<protein>
    <recommendedName>
        <fullName evidence="7">Apolipoprotein M</fullName>
    </recommendedName>
</protein>
<evidence type="ECO:0000313" key="5">
    <source>
        <dbReference type="EMBL" id="CDQ77430.1"/>
    </source>
</evidence>
<evidence type="ECO:0000256" key="3">
    <source>
        <dbReference type="ARBA" id="ARBA00022729"/>
    </source>
</evidence>
<dbReference type="Proteomes" id="UP000193380">
    <property type="component" value="Unassembled WGS sequence"/>
</dbReference>
<dbReference type="SUPFAM" id="SSF50814">
    <property type="entry name" value="Lipocalins"/>
    <property type="match status" value="1"/>
</dbReference>
<sequence>MCVLYLAPLLALLSVGTAAPAPEDCGHLVKLLAQEDQHTIFGKWIFIEGFSNHEMFNALLRKTNSSWIEILPTSHTETVLLNQGNLIDGKCLDSSANMTFSKNIWQISQNNITATGHFLLSCPDCLVMDLNSTMDEVHIRSLYIFGKSRTLPEADLKQFQKQAECLQYPQPAQFSYDGVTEFCAEKKESSHTVESQDVKDGSQ</sequence>
<dbReference type="AlphaFoldDB" id="A0A060XKK4"/>
<dbReference type="PANTHER" id="PTHR11967">
    <property type="entry name" value="ALPHA-1-ACID GLYCOPROTEIN"/>
    <property type="match status" value="1"/>
</dbReference>
<dbReference type="GO" id="GO:0005576">
    <property type="term" value="C:extracellular region"/>
    <property type="evidence" value="ECO:0007669"/>
    <property type="project" value="UniProtKB-SubCell"/>
</dbReference>
<dbReference type="CDD" id="cd19415">
    <property type="entry name" value="lipocalin_ApoM_AGP"/>
    <property type="match status" value="1"/>
</dbReference>
<accession>A0A060XKK4</accession>